<comment type="function">
    <text evidence="9">Encapsidates the genome, protecting it from nucleases. The encapsidated genomic RNA is termed the nucleocapsid (NC) and serves as template for viral transcription and replication.</text>
</comment>
<keyword evidence="5 9" id="KW-0694">RNA-binding</keyword>
<accession>A0A1X9Y2V1</accession>
<dbReference type="RefSeq" id="YP_010796353.1">
    <property type="nucleotide sequence ID" value="NC_075997.1"/>
</dbReference>
<keyword evidence="2 9" id="KW-1139">Helical capsid protein</keyword>
<evidence type="ECO:0000256" key="1">
    <source>
        <dbReference type="ARBA" id="ARBA00014389"/>
    </source>
</evidence>
<dbReference type="Pfam" id="PF03216">
    <property type="entry name" value="Rhabdo_ncap_2"/>
    <property type="match status" value="1"/>
</dbReference>
<comment type="subcellular location">
    <subcellularLocation>
        <location evidence="9">Virion</location>
    </subcellularLocation>
    <subcellularLocation>
        <location evidence="9">Host cytoplasm</location>
    </subcellularLocation>
</comment>
<dbReference type="EMBL" id="KY965147">
    <property type="protein sequence ID" value="ARS22490.1"/>
    <property type="molecule type" value="Viral_cRNA"/>
</dbReference>
<evidence type="ECO:0000256" key="8">
    <source>
        <dbReference type="ARBA" id="ARBA00033344"/>
    </source>
</evidence>
<protein>
    <recommendedName>
        <fullName evidence="1 9">Nucleoprotein</fullName>
        <shortName evidence="9">NP</shortName>
        <shortName evidence="9">Protein N</shortName>
    </recommendedName>
    <alternativeName>
        <fullName evidence="8 9">Nucleocapsid protein</fullName>
    </alternativeName>
</protein>
<dbReference type="InterPro" id="IPR004902">
    <property type="entry name" value="Rhabdo_ncap_2"/>
</dbReference>
<dbReference type="GO" id="GO:0030430">
    <property type="term" value="C:host cell cytoplasm"/>
    <property type="evidence" value="ECO:0007669"/>
    <property type="project" value="UniProtKB-SubCell"/>
</dbReference>
<evidence type="ECO:0000313" key="10">
    <source>
        <dbReference type="EMBL" id="ARS22490.1"/>
    </source>
</evidence>
<evidence type="ECO:0000256" key="2">
    <source>
        <dbReference type="ARBA" id="ARBA00022497"/>
    </source>
</evidence>
<keyword evidence="6 9" id="KW-0543">Viral nucleoprotein</keyword>
<evidence type="ECO:0000256" key="6">
    <source>
        <dbReference type="ARBA" id="ARBA00023086"/>
    </source>
</evidence>
<dbReference type="Proteomes" id="UP000500983">
    <property type="component" value="Segment"/>
</dbReference>
<evidence type="ECO:0000256" key="3">
    <source>
        <dbReference type="ARBA" id="ARBA00022561"/>
    </source>
</evidence>
<evidence type="ECO:0000313" key="11">
    <source>
        <dbReference type="Proteomes" id="UP000500983"/>
    </source>
</evidence>
<dbReference type="GO" id="GO:0019013">
    <property type="term" value="C:viral nucleocapsid"/>
    <property type="evidence" value="ECO:0007669"/>
    <property type="project" value="UniProtKB-UniRule"/>
</dbReference>
<evidence type="ECO:0000256" key="9">
    <source>
        <dbReference type="RuleBase" id="RU369108"/>
    </source>
</evidence>
<name>A0A1X9Y2V1_9RHAB</name>
<keyword evidence="7 9" id="KW-0687">Ribonucleoprotein</keyword>
<evidence type="ECO:0000256" key="7">
    <source>
        <dbReference type="ARBA" id="ARBA00023274"/>
    </source>
</evidence>
<dbReference type="GO" id="GO:0019029">
    <property type="term" value="C:helical viral capsid"/>
    <property type="evidence" value="ECO:0007669"/>
    <property type="project" value="UniProtKB-UniRule"/>
</dbReference>
<keyword evidence="11" id="KW-1185">Reference proteome</keyword>
<comment type="subunit">
    <text evidence="9">Homomultimerizes to form the nucleocapsid. Binds to viral genomic RNA.</text>
</comment>
<sequence length="445" mass="50366">MRPRSLGFLHLRILRVKMASGSEQHIDKDLTDAFSNVPENLAVNTVPDETFSDDAFKSHSVYEINELTIKQVVHHAYKLFRNMGQKTCHAIIPYSILAMALRLPTPKKKSTTSFLTSHKPSGGTALEQGIASKLYPSLDLSTEEAAKPDAEKKRLTATKVFGSEEDKEFKAVRELEEEIVFQFGCFLSAFLLKLLCKNPENIITGWDAMRGRYSTFFSESAPSEVKRPSREWLTELKNLFSSDPMISRTWVRTFSEAEDHLPAGEQQVGMLRYLALMPFSYTGLHGYKLFLDVSRASNLSNKWLLTEMTSPMTSKALKLIAHILINFESRIGEKKKSAFKYARMMSTSYFQDLQTKNCAGLVYLEVKILKKFEAFGTNSNPENIIGIEKVPAEHKAMLSKAADFIVSAAPQRNLGRYSESMRKAMIPEHKPKQHQQVAKKEDIFG</sequence>
<dbReference type="GeneID" id="80533821"/>
<evidence type="ECO:0000256" key="5">
    <source>
        <dbReference type="ARBA" id="ARBA00022884"/>
    </source>
</evidence>
<reference evidence="10" key="1">
    <citation type="journal article" date="2017" name="Genome Announc.">
        <title>Complete genome sequence of a new maize-associated rhabdovirus.</title>
        <authorList>
            <person name="Stewart L.R."/>
            <person name="Willie K.J."/>
        </authorList>
    </citation>
    <scope>NUCLEOTIDE SEQUENCE [LARGE SCALE GENOMIC DNA]</scope>
    <source>
        <strain evidence="10">Peru</strain>
    </source>
</reference>
<organism evidence="10">
    <name type="scientific">Maize associated rhabdovirus</name>
    <dbReference type="NCBI Taxonomy" id="2003308"/>
    <lineage>
        <taxon>Viruses</taxon>
        <taxon>Riboviria</taxon>
        <taxon>Orthornavirae</taxon>
        <taxon>Negarnaviricota</taxon>
        <taxon>Haploviricotina</taxon>
        <taxon>Monjiviricetes</taxon>
        <taxon>Mononegavirales</taxon>
        <taxon>Rhabdoviridae</taxon>
    </lineage>
</organism>
<keyword evidence="4 9" id="KW-0946">Virion</keyword>
<dbReference type="GO" id="GO:1990904">
    <property type="term" value="C:ribonucleoprotein complex"/>
    <property type="evidence" value="ECO:0007669"/>
    <property type="project" value="UniProtKB-UniRule"/>
</dbReference>
<keyword evidence="3 9" id="KW-0167">Capsid protein</keyword>
<proteinExistence type="inferred from homology"/>
<evidence type="ECO:0000256" key="4">
    <source>
        <dbReference type="ARBA" id="ARBA00022844"/>
    </source>
</evidence>
<comment type="similarity">
    <text evidence="9">Belongs to the nucleorhabdovirus nucleocapsid protein family.</text>
</comment>
<dbReference type="KEGG" id="vg:80533821"/>
<dbReference type="GO" id="GO:0003723">
    <property type="term" value="F:RNA binding"/>
    <property type="evidence" value="ECO:0007669"/>
    <property type="project" value="UniProtKB-UniRule"/>
</dbReference>
<keyword evidence="9" id="KW-1035">Host cytoplasm</keyword>